<reference evidence="2 3" key="1">
    <citation type="journal article" date="2023" name="Environ Microbiome">
        <title>A coral-associated actinobacterium mitigates coral bleaching under heat stress.</title>
        <authorList>
            <person name="Li J."/>
            <person name="Zou Y."/>
            <person name="Li Q."/>
            <person name="Zhang J."/>
            <person name="Bourne D.G."/>
            <person name="Lyu Y."/>
            <person name="Liu C."/>
            <person name="Zhang S."/>
        </authorList>
    </citation>
    <scope>NUCLEOTIDE SEQUENCE [LARGE SCALE GENOMIC DNA]</scope>
    <source>
        <strain evidence="2 3">SCSIO 13291</strain>
    </source>
</reference>
<dbReference type="Pfam" id="PF01381">
    <property type="entry name" value="HTH_3"/>
    <property type="match status" value="1"/>
</dbReference>
<dbReference type="InterPro" id="IPR010982">
    <property type="entry name" value="Lambda_DNA-bd_dom_sf"/>
</dbReference>
<dbReference type="SMART" id="SM00530">
    <property type="entry name" value="HTH_XRE"/>
    <property type="match status" value="1"/>
</dbReference>
<feature type="domain" description="HTH cro/C1-type" evidence="1">
    <location>
        <begin position="34"/>
        <end position="90"/>
    </location>
</feature>
<organism evidence="2 3">
    <name type="scientific">Propioniciclava soli</name>
    <dbReference type="NCBI Taxonomy" id="2775081"/>
    <lineage>
        <taxon>Bacteria</taxon>
        <taxon>Bacillati</taxon>
        <taxon>Actinomycetota</taxon>
        <taxon>Actinomycetes</taxon>
        <taxon>Propionibacteriales</taxon>
        <taxon>Propionibacteriaceae</taxon>
        <taxon>Propioniciclava</taxon>
    </lineage>
</organism>
<dbReference type="InterPro" id="IPR001387">
    <property type="entry name" value="Cro/C1-type_HTH"/>
</dbReference>
<sequence length="100" mass="11832">MTNLEQLKQRRPGRRYVVEAHKERMIAETRAWRLRELREQFDLTQVELAAELDVSQNRVSRIERGDLDKTQVDTLRRYVEALGGHLRLEVQVGDETFQLA</sequence>
<gene>
    <name evidence="2" type="ORF">PCC79_10180</name>
</gene>
<dbReference type="PROSITE" id="PS50943">
    <property type="entry name" value="HTH_CROC1"/>
    <property type="match status" value="1"/>
</dbReference>
<evidence type="ECO:0000313" key="2">
    <source>
        <dbReference type="EMBL" id="WZW97285.1"/>
    </source>
</evidence>
<protein>
    <submittedName>
        <fullName evidence="2">Helix-turn-helix transcriptional regulator</fullName>
    </submittedName>
</protein>
<name>A0ABZ3C349_9ACTN</name>
<dbReference type="RefSeq" id="WP_342371754.1">
    <property type="nucleotide sequence ID" value="NZ_CP115965.1"/>
</dbReference>
<accession>A0ABZ3C349</accession>
<proteinExistence type="predicted"/>
<dbReference type="Gene3D" id="1.10.260.40">
    <property type="entry name" value="lambda repressor-like DNA-binding domains"/>
    <property type="match status" value="1"/>
</dbReference>
<dbReference type="CDD" id="cd00093">
    <property type="entry name" value="HTH_XRE"/>
    <property type="match status" value="1"/>
</dbReference>
<dbReference type="EMBL" id="CP115965">
    <property type="protein sequence ID" value="WZW97285.1"/>
    <property type="molecule type" value="Genomic_DNA"/>
</dbReference>
<keyword evidence="3" id="KW-1185">Reference proteome</keyword>
<dbReference type="SUPFAM" id="SSF47413">
    <property type="entry name" value="lambda repressor-like DNA-binding domains"/>
    <property type="match status" value="1"/>
</dbReference>
<evidence type="ECO:0000259" key="1">
    <source>
        <dbReference type="PROSITE" id="PS50943"/>
    </source>
</evidence>
<evidence type="ECO:0000313" key="3">
    <source>
        <dbReference type="Proteomes" id="UP001434337"/>
    </source>
</evidence>
<dbReference type="Proteomes" id="UP001434337">
    <property type="component" value="Chromosome"/>
</dbReference>